<comment type="caution">
    <text evidence="1">The sequence shown here is derived from an EMBL/GenBank/DDBJ whole genome shotgun (WGS) entry which is preliminary data.</text>
</comment>
<dbReference type="Proteomes" id="UP001174936">
    <property type="component" value="Unassembled WGS sequence"/>
</dbReference>
<organism evidence="1 2">
    <name type="scientific">Cercophora newfieldiana</name>
    <dbReference type="NCBI Taxonomy" id="92897"/>
    <lineage>
        <taxon>Eukaryota</taxon>
        <taxon>Fungi</taxon>
        <taxon>Dikarya</taxon>
        <taxon>Ascomycota</taxon>
        <taxon>Pezizomycotina</taxon>
        <taxon>Sordariomycetes</taxon>
        <taxon>Sordariomycetidae</taxon>
        <taxon>Sordariales</taxon>
        <taxon>Lasiosphaeriaceae</taxon>
        <taxon>Cercophora</taxon>
    </lineage>
</organism>
<dbReference type="PANTHER" id="PTHR47784">
    <property type="entry name" value="STEROL UPTAKE CONTROL PROTEIN 2"/>
    <property type="match status" value="1"/>
</dbReference>
<accession>A0AA40CHF4</accession>
<evidence type="ECO:0000313" key="2">
    <source>
        <dbReference type="Proteomes" id="UP001174936"/>
    </source>
</evidence>
<dbReference type="InterPro" id="IPR053157">
    <property type="entry name" value="Sterol_Uptake_Regulator"/>
</dbReference>
<dbReference type="AlphaFoldDB" id="A0AA40CHF4"/>
<name>A0AA40CHF4_9PEZI</name>
<keyword evidence="2" id="KW-1185">Reference proteome</keyword>
<dbReference type="EMBL" id="JAULSV010000007">
    <property type="protein sequence ID" value="KAK0638572.1"/>
    <property type="molecule type" value="Genomic_DNA"/>
</dbReference>
<dbReference type="GO" id="GO:0001228">
    <property type="term" value="F:DNA-binding transcription activator activity, RNA polymerase II-specific"/>
    <property type="evidence" value="ECO:0007669"/>
    <property type="project" value="TreeGrafter"/>
</dbReference>
<sequence>MHHYTTVTWRTLPTPRQAGHVLRDDIPRLGLRFPYLMHQLLAVAALHIFEDMSPDSLKSTASGNNNNNKTTYLACASRHQSIAISGMRTALSKPITDSETSRALFATSAFLMIGTLAMNRGEPVRAGNLNMKLAPCPMDGILETFSVVRGMGAIRKLERNLVDDLFGSQPLDISCVDSLRLVQHQLRSLETRITMDNNGLSEAEKLTVCSEIRSLMAFMDGKSTATIMARKELSLVFAWPWTMSDDLLALLHARHPAALTKLLYYCIVMQSLETDYWFLHGWSSRLARVISMSLRGSMWEEVARWPLHLASGANLPLDKPDTF</sequence>
<evidence type="ECO:0000313" key="1">
    <source>
        <dbReference type="EMBL" id="KAK0638572.1"/>
    </source>
</evidence>
<dbReference type="PANTHER" id="PTHR47784:SF5">
    <property type="entry name" value="STEROL UPTAKE CONTROL PROTEIN 2"/>
    <property type="match status" value="1"/>
</dbReference>
<protein>
    <submittedName>
        <fullName evidence="1">Uncharacterized protein</fullName>
    </submittedName>
</protein>
<gene>
    <name evidence="1" type="ORF">B0T16DRAFT_227138</name>
</gene>
<proteinExistence type="predicted"/>
<reference evidence="1" key="1">
    <citation type="submission" date="2023-06" db="EMBL/GenBank/DDBJ databases">
        <title>Genome-scale phylogeny and comparative genomics of the fungal order Sordariales.</title>
        <authorList>
            <consortium name="Lawrence Berkeley National Laboratory"/>
            <person name="Hensen N."/>
            <person name="Bonometti L."/>
            <person name="Westerberg I."/>
            <person name="Brannstrom I.O."/>
            <person name="Guillou S."/>
            <person name="Cros-Aarteil S."/>
            <person name="Calhoun S."/>
            <person name="Haridas S."/>
            <person name="Kuo A."/>
            <person name="Mondo S."/>
            <person name="Pangilinan J."/>
            <person name="Riley R."/>
            <person name="Labutti K."/>
            <person name="Andreopoulos B."/>
            <person name="Lipzen A."/>
            <person name="Chen C."/>
            <person name="Yanf M."/>
            <person name="Daum C."/>
            <person name="Ng V."/>
            <person name="Clum A."/>
            <person name="Steindorff A."/>
            <person name="Ohm R."/>
            <person name="Martin F."/>
            <person name="Silar P."/>
            <person name="Natvig D."/>
            <person name="Lalanne C."/>
            <person name="Gautier V."/>
            <person name="Ament-Velasquez S.L."/>
            <person name="Kruys A."/>
            <person name="Hutchinson M.I."/>
            <person name="Powell A.J."/>
            <person name="Barry K."/>
            <person name="Miller A.N."/>
            <person name="Grigoriev I.V."/>
            <person name="Debuchy R."/>
            <person name="Gladieux P."/>
            <person name="Thoren M.H."/>
            <person name="Johannesson H."/>
        </authorList>
    </citation>
    <scope>NUCLEOTIDE SEQUENCE</scope>
    <source>
        <strain evidence="1">SMH2532-1</strain>
    </source>
</reference>